<dbReference type="EMBL" id="CM010725">
    <property type="protein sequence ID" value="RZC82712.1"/>
    <property type="molecule type" value="Genomic_DNA"/>
</dbReference>
<dbReference type="AlphaFoldDB" id="A0A4Y7LDF1"/>
<reference evidence="3 4" key="1">
    <citation type="journal article" date="2018" name="Science">
        <title>The opium poppy genome and morphinan production.</title>
        <authorList>
            <person name="Guo L."/>
            <person name="Winzer T."/>
            <person name="Yang X."/>
            <person name="Li Y."/>
            <person name="Ning Z."/>
            <person name="He Z."/>
            <person name="Teodor R."/>
            <person name="Lu Y."/>
            <person name="Bowser T.A."/>
            <person name="Graham I.A."/>
            <person name="Ye K."/>
        </authorList>
    </citation>
    <scope>NUCLEOTIDE SEQUENCE [LARGE SCALE GENOMIC DNA]</scope>
    <source>
        <strain evidence="4">cv. HN1</strain>
        <tissue evidence="3">Leaves</tissue>
    </source>
</reference>
<evidence type="ECO:0000313" key="3">
    <source>
        <dbReference type="EMBL" id="RZC82712.1"/>
    </source>
</evidence>
<keyword evidence="4" id="KW-1185">Reference proteome</keyword>
<proteinExistence type="predicted"/>
<dbReference type="Gramene" id="RZC82712">
    <property type="protein sequence ID" value="RZC82712"/>
    <property type="gene ID" value="C5167_045498"/>
</dbReference>
<feature type="coiled-coil region" evidence="1">
    <location>
        <begin position="476"/>
        <end position="517"/>
    </location>
</feature>
<evidence type="ECO:0000256" key="1">
    <source>
        <dbReference type="SAM" id="Coils"/>
    </source>
</evidence>
<keyword evidence="1" id="KW-0175">Coiled coil</keyword>
<protein>
    <submittedName>
        <fullName evidence="3">Uncharacterized protein</fullName>
    </submittedName>
</protein>
<sequence>MCCRMVTGGVAVHGVKGRIVELNSVEVVCKLCKLLELVCALKMYRPSWLYAVIAKGLAKACNFRLRMVTGGVAVHGVKGRIVDLNSVEVVCQLCKLLELVCALKMYRPSWLYAVIAKGLAKACNFRLRTEDMDQYPVKCKNMCDYASLKAINTLIKEDRFLLVRNVITVKTPFGELLKLDHKTSIQKFLSLNAIKAWNGEKLVIGDQEYEIDSELDDAGVIGEFDEIVKLSKLYVALIFSALLFPRNQGVINFSEEYRLKKEPRPEDPETEVIDIEDSSSEEDVNEEEVTDDEVQSKEVPKPFMTLKRQTDDEVQSKEVPKPFMTLKRETIDKVTSSFEYMGPGQPFVGRHSSDCVVLNDGKCENVGGFSVLKSHAGFYEKIWMKYGHIASNKVLKDSYAQVPVVSGIMDTIVHMHYCRFPELTSRIIERWEDNIKNAEKLEFNIGWVRDWLEYVKKVFSGKEKLAAAFIQQDELLQAEKKKSVEAKNAYEEAEKSIVALETKMSLLIREKQEYEEKDSHLLSLEWLQ</sequence>
<accession>A0A4Y7LDF1</accession>
<feature type="compositionally biased region" description="Acidic residues" evidence="2">
    <location>
        <begin position="268"/>
        <end position="293"/>
    </location>
</feature>
<evidence type="ECO:0000313" key="4">
    <source>
        <dbReference type="Proteomes" id="UP000316621"/>
    </source>
</evidence>
<feature type="region of interest" description="Disordered" evidence="2">
    <location>
        <begin position="260"/>
        <end position="314"/>
    </location>
</feature>
<gene>
    <name evidence="3" type="ORF">C5167_045498</name>
</gene>
<organism evidence="3 4">
    <name type="scientific">Papaver somniferum</name>
    <name type="common">Opium poppy</name>
    <dbReference type="NCBI Taxonomy" id="3469"/>
    <lineage>
        <taxon>Eukaryota</taxon>
        <taxon>Viridiplantae</taxon>
        <taxon>Streptophyta</taxon>
        <taxon>Embryophyta</taxon>
        <taxon>Tracheophyta</taxon>
        <taxon>Spermatophyta</taxon>
        <taxon>Magnoliopsida</taxon>
        <taxon>Ranunculales</taxon>
        <taxon>Papaveraceae</taxon>
        <taxon>Papaveroideae</taxon>
        <taxon>Papaver</taxon>
    </lineage>
</organism>
<name>A0A4Y7LDF1_PAPSO</name>
<dbReference type="Proteomes" id="UP000316621">
    <property type="component" value="Chromosome 11"/>
</dbReference>
<evidence type="ECO:0000256" key="2">
    <source>
        <dbReference type="SAM" id="MobiDB-lite"/>
    </source>
</evidence>